<evidence type="ECO:0000313" key="3">
    <source>
        <dbReference type="EMBL" id="GAA4450246.1"/>
    </source>
</evidence>
<evidence type="ECO:0000259" key="2">
    <source>
        <dbReference type="Pfam" id="PF14534"/>
    </source>
</evidence>
<evidence type="ECO:0000313" key="4">
    <source>
        <dbReference type="Proteomes" id="UP001501410"/>
    </source>
</evidence>
<feature type="signal peptide" evidence="1">
    <location>
        <begin position="1"/>
        <end position="24"/>
    </location>
</feature>
<organism evidence="3 4">
    <name type="scientific">Rurimicrobium arvi</name>
    <dbReference type="NCBI Taxonomy" id="2049916"/>
    <lineage>
        <taxon>Bacteria</taxon>
        <taxon>Pseudomonadati</taxon>
        <taxon>Bacteroidota</taxon>
        <taxon>Chitinophagia</taxon>
        <taxon>Chitinophagales</taxon>
        <taxon>Chitinophagaceae</taxon>
        <taxon>Rurimicrobium</taxon>
    </lineage>
</organism>
<dbReference type="RefSeq" id="WP_344822517.1">
    <property type="nucleotide sequence ID" value="NZ_BAABEZ010000004.1"/>
</dbReference>
<dbReference type="InterPro" id="IPR032710">
    <property type="entry name" value="NTF2-like_dom_sf"/>
</dbReference>
<dbReference type="Pfam" id="PF14534">
    <property type="entry name" value="DUF4440"/>
    <property type="match status" value="1"/>
</dbReference>
<sequence>MKKSGIGYSSLFIALSVLSFASFAQDTAALKTTVMRLNGALTTRDVHALKKMLAPRIRYAHSNGWTESRKELIHHLYDGTLSYRRIESEISSLALNGNIALVKSKGSYEVQMKGQNAVYHLNVLQIWKYKRHRWQLMSRQSELSINQ</sequence>
<dbReference type="Proteomes" id="UP001501410">
    <property type="component" value="Unassembled WGS sequence"/>
</dbReference>
<gene>
    <name evidence="3" type="ORF">GCM10023092_05770</name>
</gene>
<dbReference type="InterPro" id="IPR027843">
    <property type="entry name" value="DUF4440"/>
</dbReference>
<reference evidence="4" key="1">
    <citation type="journal article" date="2019" name="Int. J. Syst. Evol. Microbiol.">
        <title>The Global Catalogue of Microorganisms (GCM) 10K type strain sequencing project: providing services to taxonomists for standard genome sequencing and annotation.</title>
        <authorList>
            <consortium name="The Broad Institute Genomics Platform"/>
            <consortium name="The Broad Institute Genome Sequencing Center for Infectious Disease"/>
            <person name="Wu L."/>
            <person name="Ma J."/>
        </authorList>
    </citation>
    <scope>NUCLEOTIDE SEQUENCE [LARGE SCALE GENOMIC DNA]</scope>
    <source>
        <strain evidence="4">JCM 31921</strain>
    </source>
</reference>
<accession>A0ABP8MH42</accession>
<proteinExistence type="predicted"/>
<protein>
    <recommendedName>
        <fullName evidence="2">DUF4440 domain-containing protein</fullName>
    </recommendedName>
</protein>
<name>A0ABP8MH42_9BACT</name>
<comment type="caution">
    <text evidence="3">The sequence shown here is derived from an EMBL/GenBank/DDBJ whole genome shotgun (WGS) entry which is preliminary data.</text>
</comment>
<feature type="chain" id="PRO_5046102196" description="DUF4440 domain-containing protein" evidence="1">
    <location>
        <begin position="25"/>
        <end position="147"/>
    </location>
</feature>
<keyword evidence="1" id="KW-0732">Signal</keyword>
<dbReference type="Gene3D" id="3.10.450.50">
    <property type="match status" value="1"/>
</dbReference>
<dbReference type="SUPFAM" id="SSF54427">
    <property type="entry name" value="NTF2-like"/>
    <property type="match status" value="1"/>
</dbReference>
<feature type="domain" description="DUF4440" evidence="2">
    <location>
        <begin position="36"/>
        <end position="136"/>
    </location>
</feature>
<keyword evidence="4" id="KW-1185">Reference proteome</keyword>
<evidence type="ECO:0000256" key="1">
    <source>
        <dbReference type="SAM" id="SignalP"/>
    </source>
</evidence>
<dbReference type="EMBL" id="BAABEZ010000004">
    <property type="protein sequence ID" value="GAA4450246.1"/>
    <property type="molecule type" value="Genomic_DNA"/>
</dbReference>